<dbReference type="FunFam" id="3.40.50.620:FF:000021">
    <property type="entry name" value="Riboflavin biosynthesis protein"/>
    <property type="match status" value="1"/>
</dbReference>
<evidence type="ECO:0000256" key="7">
    <source>
        <dbReference type="ARBA" id="ARBA00022695"/>
    </source>
</evidence>
<comment type="caution">
    <text evidence="17">The sequence shown here is derived from an EMBL/GenBank/DDBJ whole genome shotgun (WGS) entry which is preliminary data.</text>
</comment>
<dbReference type="InterPro" id="IPR015865">
    <property type="entry name" value="Riboflavin_kinase_bac/euk"/>
</dbReference>
<evidence type="ECO:0000256" key="11">
    <source>
        <dbReference type="ARBA" id="ARBA00022840"/>
    </source>
</evidence>
<dbReference type="GO" id="GO:0005524">
    <property type="term" value="F:ATP binding"/>
    <property type="evidence" value="ECO:0007669"/>
    <property type="project" value="UniProtKB-UniRule"/>
</dbReference>
<dbReference type="NCBIfam" id="NF004163">
    <property type="entry name" value="PRK05627.1-6"/>
    <property type="match status" value="1"/>
</dbReference>
<evidence type="ECO:0000256" key="4">
    <source>
        <dbReference type="ARBA" id="ARBA00022630"/>
    </source>
</evidence>
<dbReference type="Proteomes" id="UP000886339">
    <property type="component" value="Unassembled WGS sequence"/>
</dbReference>
<dbReference type="GO" id="GO:0008531">
    <property type="term" value="F:riboflavin kinase activity"/>
    <property type="evidence" value="ECO:0007669"/>
    <property type="project" value="UniProtKB-UniRule"/>
</dbReference>
<evidence type="ECO:0000256" key="15">
    <source>
        <dbReference type="PIRNR" id="PIRNR004491"/>
    </source>
</evidence>
<evidence type="ECO:0000256" key="12">
    <source>
        <dbReference type="ARBA" id="ARBA00023268"/>
    </source>
</evidence>
<evidence type="ECO:0000313" key="17">
    <source>
        <dbReference type="EMBL" id="HEC06181.1"/>
    </source>
</evidence>
<keyword evidence="10 15" id="KW-0274">FAD</keyword>
<evidence type="ECO:0000256" key="10">
    <source>
        <dbReference type="ARBA" id="ARBA00022827"/>
    </source>
</evidence>
<dbReference type="InterPro" id="IPR014729">
    <property type="entry name" value="Rossmann-like_a/b/a_fold"/>
</dbReference>
<dbReference type="EMBL" id="DRLF01000179">
    <property type="protein sequence ID" value="HEC06181.1"/>
    <property type="molecule type" value="Genomic_DNA"/>
</dbReference>
<dbReference type="UniPathway" id="UPA00276">
    <property type="reaction ID" value="UER00406"/>
</dbReference>
<dbReference type="InterPro" id="IPR015864">
    <property type="entry name" value="FAD_synthase"/>
</dbReference>
<comment type="pathway">
    <text evidence="3 15">Cofactor biosynthesis; FMN biosynthesis; FMN from riboflavin (ATP route): step 1/1.</text>
</comment>
<organism evidence="17">
    <name type="scientific">Thiolapillus brandeum</name>
    <dbReference type="NCBI Taxonomy" id="1076588"/>
    <lineage>
        <taxon>Bacteria</taxon>
        <taxon>Pseudomonadati</taxon>
        <taxon>Pseudomonadota</taxon>
        <taxon>Gammaproteobacteria</taxon>
        <taxon>Chromatiales</taxon>
        <taxon>Sedimenticolaceae</taxon>
        <taxon>Thiolapillus</taxon>
    </lineage>
</organism>
<keyword evidence="5 15" id="KW-0288">FMN</keyword>
<comment type="catalytic activity">
    <reaction evidence="13 15">
        <text>riboflavin + ATP = FMN + ADP + H(+)</text>
        <dbReference type="Rhea" id="RHEA:14357"/>
        <dbReference type="ChEBI" id="CHEBI:15378"/>
        <dbReference type="ChEBI" id="CHEBI:30616"/>
        <dbReference type="ChEBI" id="CHEBI:57986"/>
        <dbReference type="ChEBI" id="CHEBI:58210"/>
        <dbReference type="ChEBI" id="CHEBI:456216"/>
        <dbReference type="EC" id="2.7.1.26"/>
    </reaction>
</comment>
<dbReference type="SUPFAM" id="SSF82114">
    <property type="entry name" value="Riboflavin kinase-like"/>
    <property type="match status" value="1"/>
</dbReference>
<protein>
    <recommendedName>
        <fullName evidence="15">Riboflavin biosynthesis protein</fullName>
    </recommendedName>
    <domain>
        <recommendedName>
            <fullName evidence="15">Riboflavin kinase</fullName>
            <ecNumber evidence="15">2.7.1.26</ecNumber>
        </recommendedName>
        <alternativeName>
            <fullName evidence="15">Flavokinase</fullName>
        </alternativeName>
    </domain>
    <domain>
        <recommendedName>
            <fullName evidence="15">FMN adenylyltransferase</fullName>
            <ecNumber evidence="15">2.7.7.2</ecNumber>
        </recommendedName>
        <alternativeName>
            <fullName evidence="15">FAD pyrophosphorylase</fullName>
        </alternativeName>
        <alternativeName>
            <fullName evidence="15">FAD synthase</fullName>
        </alternativeName>
    </domain>
</protein>
<dbReference type="UniPathway" id="UPA00277">
    <property type="reaction ID" value="UER00407"/>
</dbReference>
<dbReference type="PANTHER" id="PTHR22749:SF6">
    <property type="entry name" value="RIBOFLAVIN KINASE"/>
    <property type="match status" value="1"/>
</dbReference>
<dbReference type="EC" id="2.7.1.26" evidence="15"/>
<dbReference type="GO" id="GO:0009398">
    <property type="term" value="P:FMN biosynthetic process"/>
    <property type="evidence" value="ECO:0007669"/>
    <property type="project" value="UniProtKB-UniRule"/>
</dbReference>
<dbReference type="PIRSF" id="PIRSF004491">
    <property type="entry name" value="FAD_Synth"/>
    <property type="match status" value="1"/>
</dbReference>
<dbReference type="Pfam" id="PF06574">
    <property type="entry name" value="FAD_syn"/>
    <property type="match status" value="1"/>
</dbReference>
<dbReference type="Gene3D" id="3.40.50.620">
    <property type="entry name" value="HUPs"/>
    <property type="match status" value="1"/>
</dbReference>
<evidence type="ECO:0000256" key="3">
    <source>
        <dbReference type="ARBA" id="ARBA00005201"/>
    </source>
</evidence>
<dbReference type="CDD" id="cd02064">
    <property type="entry name" value="FAD_synthetase_N"/>
    <property type="match status" value="1"/>
</dbReference>
<gene>
    <name evidence="17" type="ORF">ENJ12_04990</name>
</gene>
<dbReference type="NCBIfam" id="TIGR00083">
    <property type="entry name" value="ribF"/>
    <property type="match status" value="1"/>
</dbReference>
<keyword evidence="7 15" id="KW-0548">Nucleotidyltransferase</keyword>
<dbReference type="PANTHER" id="PTHR22749">
    <property type="entry name" value="RIBOFLAVIN KINASE/FMN ADENYLYLTRANSFERASE"/>
    <property type="match status" value="1"/>
</dbReference>
<dbReference type="GO" id="GO:0006747">
    <property type="term" value="P:FAD biosynthetic process"/>
    <property type="evidence" value="ECO:0007669"/>
    <property type="project" value="UniProtKB-UniRule"/>
</dbReference>
<sequence length="309" mass="34511">MQLVRGQHNLRASHRGCAATIGNFDGVHLGHQAVFNALREKAQQLGLPSTVILFEPQPMEFFQPRMAPPRLTRLREKLIHIRSCGIDRVVLLEFNVHLAELTAEEFVQQVLLDGMGIRHLYVGDDFRFGKERKGDFALLQKIGAAQGFSVQSMDTVCHDDCRISSTRIREALAEGDFATAEHCLGRPYQICGRVGHGNQRGRTIGFPTLNVNLHRRVSPVKGVFAVRVQGLAEKDLPGVANVGTRPTVDGEGRPLLEVHLFDFDARVYGAQVGVTFVQRIRDEKKFSSFDELQQQILLDASRARKILAI</sequence>
<dbReference type="Pfam" id="PF01687">
    <property type="entry name" value="Flavokinase"/>
    <property type="match status" value="1"/>
</dbReference>
<evidence type="ECO:0000256" key="13">
    <source>
        <dbReference type="ARBA" id="ARBA00047880"/>
    </source>
</evidence>
<keyword evidence="8 15" id="KW-0547">Nucleotide-binding</keyword>
<comment type="function">
    <text evidence="1">Catalyzes the phosphorylation of riboflavin to FMN followed by the adenylation of FMN to FAD.</text>
</comment>
<keyword evidence="12" id="KW-0511">Multifunctional enzyme</keyword>
<evidence type="ECO:0000259" key="16">
    <source>
        <dbReference type="SMART" id="SM00904"/>
    </source>
</evidence>
<dbReference type="NCBIfam" id="NF004160">
    <property type="entry name" value="PRK05627.1-3"/>
    <property type="match status" value="1"/>
</dbReference>
<evidence type="ECO:0000256" key="2">
    <source>
        <dbReference type="ARBA" id="ARBA00004726"/>
    </source>
</evidence>
<dbReference type="EC" id="2.7.7.2" evidence="15"/>
<evidence type="ECO:0000256" key="9">
    <source>
        <dbReference type="ARBA" id="ARBA00022777"/>
    </source>
</evidence>
<comment type="similarity">
    <text evidence="15">Belongs to the ribF family.</text>
</comment>
<reference evidence="17" key="1">
    <citation type="journal article" date="2020" name="mSystems">
        <title>Genome- and Community-Level Interaction Insights into Carbon Utilization and Element Cycling Functions of Hydrothermarchaeota in Hydrothermal Sediment.</title>
        <authorList>
            <person name="Zhou Z."/>
            <person name="Liu Y."/>
            <person name="Xu W."/>
            <person name="Pan J."/>
            <person name="Luo Z.H."/>
            <person name="Li M."/>
        </authorList>
    </citation>
    <scope>NUCLEOTIDE SEQUENCE [LARGE SCALE GENOMIC DNA]</scope>
    <source>
        <strain evidence="17">HyVt-458</strain>
    </source>
</reference>
<dbReference type="GO" id="GO:0003919">
    <property type="term" value="F:FMN adenylyltransferase activity"/>
    <property type="evidence" value="ECO:0007669"/>
    <property type="project" value="UniProtKB-UniRule"/>
</dbReference>
<dbReference type="InterPro" id="IPR023465">
    <property type="entry name" value="Riboflavin_kinase_dom_sf"/>
</dbReference>
<dbReference type="SUPFAM" id="SSF52374">
    <property type="entry name" value="Nucleotidylyl transferase"/>
    <property type="match status" value="1"/>
</dbReference>
<comment type="pathway">
    <text evidence="2 15">Cofactor biosynthesis; FAD biosynthesis; FAD from FMN: step 1/1.</text>
</comment>
<keyword evidence="9 15" id="KW-0418">Kinase</keyword>
<dbReference type="SMART" id="SM00904">
    <property type="entry name" value="Flavokinase"/>
    <property type="match status" value="1"/>
</dbReference>
<dbReference type="InterPro" id="IPR002606">
    <property type="entry name" value="Riboflavin_kinase_bac"/>
</dbReference>
<feature type="domain" description="Riboflavin kinase" evidence="16">
    <location>
        <begin position="183"/>
        <end position="308"/>
    </location>
</feature>
<name>A0A831RUX0_9GAMM</name>
<evidence type="ECO:0000256" key="6">
    <source>
        <dbReference type="ARBA" id="ARBA00022679"/>
    </source>
</evidence>
<dbReference type="Gene3D" id="2.40.30.30">
    <property type="entry name" value="Riboflavin kinase-like"/>
    <property type="match status" value="1"/>
</dbReference>
<dbReference type="GO" id="GO:0009231">
    <property type="term" value="P:riboflavin biosynthetic process"/>
    <property type="evidence" value="ECO:0007669"/>
    <property type="project" value="InterPro"/>
</dbReference>
<evidence type="ECO:0000256" key="5">
    <source>
        <dbReference type="ARBA" id="ARBA00022643"/>
    </source>
</evidence>
<keyword evidence="11 15" id="KW-0067">ATP-binding</keyword>
<keyword evidence="4 15" id="KW-0285">Flavoprotein</keyword>
<evidence type="ECO:0000256" key="1">
    <source>
        <dbReference type="ARBA" id="ARBA00002121"/>
    </source>
</evidence>
<dbReference type="NCBIfam" id="NF004162">
    <property type="entry name" value="PRK05627.1-5"/>
    <property type="match status" value="1"/>
</dbReference>
<dbReference type="InterPro" id="IPR023468">
    <property type="entry name" value="Riboflavin_kinase"/>
</dbReference>
<dbReference type="NCBIfam" id="NF004159">
    <property type="entry name" value="PRK05627.1-2"/>
    <property type="match status" value="1"/>
</dbReference>
<accession>A0A831RUX0</accession>
<proteinExistence type="inferred from homology"/>
<comment type="catalytic activity">
    <reaction evidence="14 15">
        <text>FMN + ATP + H(+) = FAD + diphosphate</text>
        <dbReference type="Rhea" id="RHEA:17237"/>
        <dbReference type="ChEBI" id="CHEBI:15378"/>
        <dbReference type="ChEBI" id="CHEBI:30616"/>
        <dbReference type="ChEBI" id="CHEBI:33019"/>
        <dbReference type="ChEBI" id="CHEBI:57692"/>
        <dbReference type="ChEBI" id="CHEBI:58210"/>
        <dbReference type="EC" id="2.7.7.2"/>
    </reaction>
</comment>
<evidence type="ECO:0000256" key="14">
    <source>
        <dbReference type="ARBA" id="ARBA00049494"/>
    </source>
</evidence>
<evidence type="ECO:0000256" key="8">
    <source>
        <dbReference type="ARBA" id="ARBA00022741"/>
    </source>
</evidence>
<keyword evidence="6 15" id="KW-0808">Transferase</keyword>
<dbReference type="AlphaFoldDB" id="A0A831RUX0"/>